<dbReference type="WBParaSite" id="nRc.2.0.1.t46499-RA">
    <property type="protein sequence ID" value="nRc.2.0.1.t46499-RA"/>
    <property type="gene ID" value="nRc.2.0.1.g46499"/>
</dbReference>
<evidence type="ECO:0000313" key="1">
    <source>
        <dbReference type="Proteomes" id="UP000887565"/>
    </source>
</evidence>
<proteinExistence type="predicted"/>
<reference evidence="2" key="1">
    <citation type="submission" date="2022-11" db="UniProtKB">
        <authorList>
            <consortium name="WormBaseParasite"/>
        </authorList>
    </citation>
    <scope>IDENTIFICATION</scope>
</reference>
<dbReference type="AlphaFoldDB" id="A0A915L654"/>
<keyword evidence="1" id="KW-1185">Reference proteome</keyword>
<evidence type="ECO:0000313" key="2">
    <source>
        <dbReference type="WBParaSite" id="nRc.2.0.1.t46499-RA"/>
    </source>
</evidence>
<organism evidence="1 2">
    <name type="scientific">Romanomermis culicivorax</name>
    <name type="common">Nematode worm</name>
    <dbReference type="NCBI Taxonomy" id="13658"/>
    <lineage>
        <taxon>Eukaryota</taxon>
        <taxon>Metazoa</taxon>
        <taxon>Ecdysozoa</taxon>
        <taxon>Nematoda</taxon>
        <taxon>Enoplea</taxon>
        <taxon>Dorylaimia</taxon>
        <taxon>Mermithida</taxon>
        <taxon>Mermithoidea</taxon>
        <taxon>Mermithidae</taxon>
        <taxon>Romanomermis</taxon>
    </lineage>
</organism>
<sequence>MSQGDTRTELMLFNRLFVGDTCKNEKKPVVNFCQPVRLTIISILETAFTETLNWDTYCIVNHLHQDIKQNNCFTTSYPVREICGSLLSGAYMI</sequence>
<name>A0A915L654_ROMCU</name>
<protein>
    <submittedName>
        <fullName evidence="2">Uncharacterized protein</fullName>
    </submittedName>
</protein>
<dbReference type="Proteomes" id="UP000887565">
    <property type="component" value="Unplaced"/>
</dbReference>
<accession>A0A915L654</accession>